<dbReference type="EMBL" id="CP050124">
    <property type="protein sequence ID" value="QIP37874.1"/>
    <property type="molecule type" value="Genomic_DNA"/>
</dbReference>
<organism evidence="1 2">
    <name type="scientific">Rhodococcus erythropolis</name>
    <name type="common">Arthrobacter picolinophilus</name>
    <dbReference type="NCBI Taxonomy" id="1833"/>
    <lineage>
        <taxon>Bacteria</taxon>
        <taxon>Bacillati</taxon>
        <taxon>Actinomycetota</taxon>
        <taxon>Actinomycetes</taxon>
        <taxon>Mycobacteriales</taxon>
        <taxon>Nocardiaceae</taxon>
        <taxon>Rhodococcus</taxon>
        <taxon>Rhodococcus erythropolis group</taxon>
    </lineage>
</organism>
<gene>
    <name evidence="1" type="ORF">G9444_0630</name>
</gene>
<accession>A0A6G9CLT8</accession>
<evidence type="ECO:0000313" key="2">
    <source>
        <dbReference type="Proteomes" id="UP000502345"/>
    </source>
</evidence>
<dbReference type="SUPFAM" id="SSF55729">
    <property type="entry name" value="Acyl-CoA N-acyltransferases (Nat)"/>
    <property type="match status" value="1"/>
</dbReference>
<dbReference type="GO" id="GO:0034069">
    <property type="term" value="F:aminoglycoside N-acetyltransferase activity"/>
    <property type="evidence" value="ECO:0007669"/>
    <property type="project" value="TreeGrafter"/>
</dbReference>
<reference evidence="1 2" key="1">
    <citation type="submission" date="2020-03" db="EMBL/GenBank/DDBJ databases">
        <title>Screen low temperature-resistant strains for efficient degradation of petroleum hydrocarbons under the low temperature.</title>
        <authorList>
            <person name="Wang Y."/>
            <person name="Chen J."/>
        </authorList>
    </citation>
    <scope>NUCLEOTIDE SEQUENCE [LARGE SCALE GENOMIC DNA]</scope>
    <source>
        <strain evidence="1 2">KB1</strain>
    </source>
</reference>
<dbReference type="InterPro" id="IPR051554">
    <property type="entry name" value="Acetyltransferase_Eis"/>
</dbReference>
<name>A0A6G9CLT8_RHOER</name>
<evidence type="ECO:0000313" key="1">
    <source>
        <dbReference type="EMBL" id="QIP37874.1"/>
    </source>
</evidence>
<dbReference type="PANTHER" id="PTHR37817:SF1">
    <property type="entry name" value="N-ACETYLTRANSFERASE EIS"/>
    <property type="match status" value="1"/>
</dbReference>
<sequence>MIAELLTVRFPTHELASAGAYSNARRAHHSDAAQIAAVYDRWARQQNGPLTRVGAAFPAGSNILNRPGFQVTVVDRADGSIGGYAIWRCPSNFGIDSVLEIDEFVADDRESVFTLAAALGSFSAVAPIAQLRTSGMDVVRLILQSSQWEVSQSVPYMLAVLDPQVLGHLTFPSDMSLALSYSVAGVQNRLEVNSGAGVCTQTEASSGRVLTHGGLALTLAGAQSSANLRSLDFLSGGDVNSDLQWDALFCRRQVHIRDHF</sequence>
<dbReference type="Proteomes" id="UP000502345">
    <property type="component" value="Chromosome"/>
</dbReference>
<protein>
    <submittedName>
        <fullName evidence="1">Uncharacterized protein</fullName>
    </submittedName>
</protein>
<proteinExistence type="predicted"/>
<dbReference type="PANTHER" id="PTHR37817">
    <property type="entry name" value="N-ACETYLTRANSFERASE EIS"/>
    <property type="match status" value="1"/>
</dbReference>
<dbReference type="InterPro" id="IPR016181">
    <property type="entry name" value="Acyl_CoA_acyltransferase"/>
</dbReference>
<dbReference type="Gene3D" id="3.40.630.30">
    <property type="match status" value="1"/>
</dbReference>
<dbReference type="AlphaFoldDB" id="A0A6G9CLT8"/>
<dbReference type="GO" id="GO:0030649">
    <property type="term" value="P:aminoglycoside antibiotic catabolic process"/>
    <property type="evidence" value="ECO:0007669"/>
    <property type="project" value="TreeGrafter"/>
</dbReference>